<dbReference type="Gene3D" id="3.40.50.300">
    <property type="entry name" value="P-loop containing nucleotide triphosphate hydrolases"/>
    <property type="match status" value="1"/>
</dbReference>
<feature type="domain" description="AIG1-type G" evidence="4">
    <location>
        <begin position="9"/>
        <end position="197"/>
    </location>
</feature>
<keyword evidence="6" id="KW-1185">Reference proteome</keyword>
<reference evidence="5" key="1">
    <citation type="submission" date="2021-01" db="EMBL/GenBank/DDBJ databases">
        <title>A chromosome-scale assembly of European eel, Anguilla anguilla.</title>
        <authorList>
            <person name="Henkel C."/>
            <person name="Jong-Raadsen S.A."/>
            <person name="Dufour S."/>
            <person name="Weltzien F.-A."/>
            <person name="Palstra A.P."/>
            <person name="Pelster B."/>
            <person name="Spaink H.P."/>
            <person name="Van Den Thillart G.E."/>
            <person name="Jansen H."/>
            <person name="Zahm M."/>
            <person name="Klopp C."/>
            <person name="Cedric C."/>
            <person name="Louis A."/>
            <person name="Berthelot C."/>
            <person name="Parey E."/>
            <person name="Roest Crollius H."/>
            <person name="Montfort J."/>
            <person name="Robinson-Rechavi M."/>
            <person name="Bucao C."/>
            <person name="Bouchez O."/>
            <person name="Gislard M."/>
            <person name="Lluch J."/>
            <person name="Milhes M."/>
            <person name="Lampietro C."/>
            <person name="Lopez Roques C."/>
            <person name="Donnadieu C."/>
            <person name="Braasch I."/>
            <person name="Desvignes T."/>
            <person name="Postlethwait J."/>
            <person name="Bobe J."/>
            <person name="Guiguen Y."/>
            <person name="Dirks R."/>
        </authorList>
    </citation>
    <scope>NUCLEOTIDE SEQUENCE</scope>
    <source>
        <strain evidence="5">Tag_6206</strain>
        <tissue evidence="5">Liver</tissue>
    </source>
</reference>
<feature type="non-terminal residue" evidence="5">
    <location>
        <position position="1"/>
    </location>
</feature>
<evidence type="ECO:0000259" key="4">
    <source>
        <dbReference type="PROSITE" id="PS51720"/>
    </source>
</evidence>
<keyword evidence="3" id="KW-0342">GTP-binding</keyword>
<dbReference type="AlphaFoldDB" id="A0A9D3RLV4"/>
<dbReference type="InterPro" id="IPR006703">
    <property type="entry name" value="G_AIG1"/>
</dbReference>
<comment type="caution">
    <text evidence="5">The sequence shown here is derived from an EMBL/GenBank/DDBJ whole genome shotgun (WGS) entry which is preliminary data.</text>
</comment>
<dbReference type="PROSITE" id="PS51720">
    <property type="entry name" value="G_AIG1"/>
    <property type="match status" value="1"/>
</dbReference>
<proteinExistence type="inferred from homology"/>
<dbReference type="InterPro" id="IPR045058">
    <property type="entry name" value="GIMA/IAN/Toc"/>
</dbReference>
<dbReference type="PANTHER" id="PTHR10903">
    <property type="entry name" value="GTPASE, IMAP FAMILY MEMBER-RELATED"/>
    <property type="match status" value="1"/>
</dbReference>
<comment type="similarity">
    <text evidence="1">Belongs to the TRAFAC class TrmE-Era-EngA-EngB-Septin-like GTPase superfamily. AIG1/Toc34/Toc159-like paraseptin GTPase family. IAN subfamily.</text>
</comment>
<dbReference type="InterPro" id="IPR027417">
    <property type="entry name" value="P-loop_NTPase"/>
</dbReference>
<dbReference type="EMBL" id="JAFIRN010000017">
    <property type="protein sequence ID" value="KAG5832467.1"/>
    <property type="molecule type" value="Genomic_DNA"/>
</dbReference>
<evidence type="ECO:0000256" key="1">
    <source>
        <dbReference type="ARBA" id="ARBA00008535"/>
    </source>
</evidence>
<sequence length="197" mass="22301">MCCSTVFRMRQVRIMLMGQTAEGQRSAGNIILGKQAFQVSETQKSERRSGFVAGRNLAVITTADLFNSNLSVEEHSLKVGNCLSLSDPGPHVFLWVQQERNITQEDRNALRRFKKSFGEGASRYSMVLFMHEDHREYVSVGDSAKLGDDALLDFIQDCGGRYHFHSQRNHTQVTELLEKIQEIVDENGCSYFAGEIF</sequence>
<evidence type="ECO:0000256" key="2">
    <source>
        <dbReference type="ARBA" id="ARBA00022741"/>
    </source>
</evidence>
<protein>
    <recommendedName>
        <fullName evidence="4">AIG1-type G domain-containing protein</fullName>
    </recommendedName>
</protein>
<dbReference type="Proteomes" id="UP001044222">
    <property type="component" value="Chromosome 17"/>
</dbReference>
<name>A0A9D3RLV4_ANGAN</name>
<dbReference type="Pfam" id="PF04548">
    <property type="entry name" value="AIG1"/>
    <property type="match status" value="1"/>
</dbReference>
<gene>
    <name evidence="5" type="ORF">ANANG_G00291470</name>
</gene>
<dbReference type="SUPFAM" id="SSF52540">
    <property type="entry name" value="P-loop containing nucleoside triphosphate hydrolases"/>
    <property type="match status" value="1"/>
</dbReference>
<evidence type="ECO:0000313" key="6">
    <source>
        <dbReference type="Proteomes" id="UP001044222"/>
    </source>
</evidence>
<accession>A0A9D3RLV4</accession>
<dbReference type="GO" id="GO:0005525">
    <property type="term" value="F:GTP binding"/>
    <property type="evidence" value="ECO:0007669"/>
    <property type="project" value="UniProtKB-KW"/>
</dbReference>
<dbReference type="PANTHER" id="PTHR10903:SF170">
    <property type="entry name" value="GTPASE IMAP FAMILY MEMBER 7"/>
    <property type="match status" value="1"/>
</dbReference>
<organism evidence="5 6">
    <name type="scientific">Anguilla anguilla</name>
    <name type="common">European freshwater eel</name>
    <name type="synonym">Muraena anguilla</name>
    <dbReference type="NCBI Taxonomy" id="7936"/>
    <lineage>
        <taxon>Eukaryota</taxon>
        <taxon>Metazoa</taxon>
        <taxon>Chordata</taxon>
        <taxon>Craniata</taxon>
        <taxon>Vertebrata</taxon>
        <taxon>Euteleostomi</taxon>
        <taxon>Actinopterygii</taxon>
        <taxon>Neopterygii</taxon>
        <taxon>Teleostei</taxon>
        <taxon>Anguilliformes</taxon>
        <taxon>Anguillidae</taxon>
        <taxon>Anguilla</taxon>
    </lineage>
</organism>
<evidence type="ECO:0000313" key="5">
    <source>
        <dbReference type="EMBL" id="KAG5832467.1"/>
    </source>
</evidence>
<evidence type="ECO:0000256" key="3">
    <source>
        <dbReference type="ARBA" id="ARBA00023134"/>
    </source>
</evidence>
<keyword evidence="2" id="KW-0547">Nucleotide-binding</keyword>